<accession>A0A1I7S8X4</accession>
<protein>
    <submittedName>
        <fullName evidence="3">Uncharacterized protein</fullName>
    </submittedName>
</protein>
<evidence type="ECO:0000313" key="2">
    <source>
        <dbReference type="Proteomes" id="UP000095284"/>
    </source>
</evidence>
<dbReference type="AlphaFoldDB" id="A0A1I7S8X4"/>
<evidence type="ECO:0000313" key="3">
    <source>
        <dbReference type="WBParaSite" id="BXY_0946900.1"/>
    </source>
</evidence>
<dbReference type="Proteomes" id="UP000095284">
    <property type="component" value="Unplaced"/>
</dbReference>
<sequence length="116" mass="13023">MFSILIIMRSQVTLKSAEIKAKWRQAEAGPPGDGDANTHFPGQTLGTQLSRASGGRKHLFLVIGNRDQASAFVFLSVAPRACRFSPTKRREWGLQKWLIQCPGRPRVSRQNEIFPF</sequence>
<feature type="region of interest" description="Disordered" evidence="1">
    <location>
        <begin position="25"/>
        <end position="44"/>
    </location>
</feature>
<name>A0A1I7S8X4_BURXY</name>
<dbReference type="WBParaSite" id="BXY_0946900.1">
    <property type="protein sequence ID" value="BXY_0946900.1"/>
    <property type="gene ID" value="BXY_0946900"/>
</dbReference>
<reference evidence="3" key="1">
    <citation type="submission" date="2016-11" db="UniProtKB">
        <authorList>
            <consortium name="WormBaseParasite"/>
        </authorList>
    </citation>
    <scope>IDENTIFICATION</scope>
</reference>
<evidence type="ECO:0000256" key="1">
    <source>
        <dbReference type="SAM" id="MobiDB-lite"/>
    </source>
</evidence>
<organism evidence="2 3">
    <name type="scientific">Bursaphelenchus xylophilus</name>
    <name type="common">Pinewood nematode worm</name>
    <name type="synonym">Aphelenchoides xylophilus</name>
    <dbReference type="NCBI Taxonomy" id="6326"/>
    <lineage>
        <taxon>Eukaryota</taxon>
        <taxon>Metazoa</taxon>
        <taxon>Ecdysozoa</taxon>
        <taxon>Nematoda</taxon>
        <taxon>Chromadorea</taxon>
        <taxon>Rhabditida</taxon>
        <taxon>Tylenchina</taxon>
        <taxon>Tylenchomorpha</taxon>
        <taxon>Aphelenchoidea</taxon>
        <taxon>Aphelenchoididae</taxon>
        <taxon>Bursaphelenchus</taxon>
    </lineage>
</organism>
<proteinExistence type="predicted"/>